<dbReference type="HAMAP" id="MF_00022">
    <property type="entry name" value="Glu_tRNA_synth_type1"/>
    <property type="match status" value="1"/>
</dbReference>
<dbReference type="Gene3D" id="1.10.8.70">
    <property type="entry name" value="Glutamate-tRNA synthetase, class I, anticodon-binding domain 1"/>
    <property type="match status" value="1"/>
</dbReference>
<keyword evidence="5 8" id="KW-0067">ATP-binding</keyword>
<comment type="subcellular location">
    <subcellularLocation>
        <location evidence="8">Cytoplasm</location>
    </subcellularLocation>
</comment>
<dbReference type="GO" id="GO:0008270">
    <property type="term" value="F:zinc ion binding"/>
    <property type="evidence" value="ECO:0007669"/>
    <property type="project" value="InterPro"/>
</dbReference>
<dbReference type="InterPro" id="IPR020058">
    <property type="entry name" value="Glu/Gln-tRNA-synth_Ib_cat-dom"/>
</dbReference>
<dbReference type="PRINTS" id="PR00987">
    <property type="entry name" value="TRNASYNTHGLU"/>
</dbReference>
<dbReference type="GO" id="GO:0000049">
    <property type="term" value="F:tRNA binding"/>
    <property type="evidence" value="ECO:0007669"/>
    <property type="project" value="InterPro"/>
</dbReference>
<evidence type="ECO:0000256" key="3">
    <source>
        <dbReference type="ARBA" id="ARBA00022598"/>
    </source>
</evidence>
<dbReference type="InterPro" id="IPR020751">
    <property type="entry name" value="aa-tRNA-synth_I_codon-bd_sub2"/>
</dbReference>
<evidence type="ECO:0000256" key="7">
    <source>
        <dbReference type="ARBA" id="ARBA00023146"/>
    </source>
</evidence>
<accession>A0A511RIU6</accession>
<dbReference type="InterPro" id="IPR020752">
    <property type="entry name" value="Glu-tRNA-synth_I_codon-bd_sub1"/>
</dbReference>
<dbReference type="RefSeq" id="WP_147146490.1">
    <property type="nucleotide sequence ID" value="NZ_BJXN01000005.1"/>
</dbReference>
<keyword evidence="4 8" id="KW-0547">Nucleotide-binding</keyword>
<keyword evidence="7 8" id="KW-0030">Aminoacyl-tRNA synthetase</keyword>
<dbReference type="PANTHER" id="PTHR43311">
    <property type="entry name" value="GLUTAMATE--TRNA LIGASE"/>
    <property type="match status" value="1"/>
</dbReference>
<dbReference type="InterPro" id="IPR000924">
    <property type="entry name" value="Glu/Gln-tRNA-synth"/>
</dbReference>
<dbReference type="Pfam" id="PF19269">
    <property type="entry name" value="Anticodon_2"/>
    <property type="match status" value="1"/>
</dbReference>
<evidence type="ECO:0000256" key="4">
    <source>
        <dbReference type="ARBA" id="ARBA00022741"/>
    </source>
</evidence>
<comment type="caution">
    <text evidence="11">The sequence shown here is derived from an EMBL/GenBank/DDBJ whole genome shotgun (WGS) entry which is preliminary data.</text>
</comment>
<dbReference type="InterPro" id="IPR045462">
    <property type="entry name" value="aa-tRNA-synth_I_cd-bd"/>
</dbReference>
<evidence type="ECO:0000256" key="6">
    <source>
        <dbReference type="ARBA" id="ARBA00022917"/>
    </source>
</evidence>
<sequence length="485" mass="55446">MVKTRIAPSPTGYPHVGTAYIGIFSYVWARKNGGKFIVRIEDTDQNRYVEGAEEGILRALKWLGLDYDEGPDVGGPNGPYRQSERLELYRRYAQELLDRGLAYRAFETPEELAAIREELQKQGLGYGYDGRARKIPREEAEARAAAGEPYVIRLKTPETGVTVVHDVLRGNIEFDNREIPDVVLLKSDGFPTYHLAVVVDDHLMEVSDVVRGEDWLVSTPIQKLLYQAFGWDEPKWYHLPLLRAPGGAKLSKRTGHTSIDYYREAGYLPEALVNYLSTMGFSMPDGREIFSMEEMIEAFSWDRVSLGGPVFDEEKLRWMNGKYIREVLSLEEVCQRLKPFLEKAGLGWESDAYLCRVAEAMRPRFETLAEFVEKARYFFTEDYTFEPKAEKELRKGVQILRELREILAGLPDFDPQRTEEALTGYAEAKELKLRKVMQPLRAAITGSLATPGMYELLEILGKERVLARLRRVICTMDGENDDPKC</sequence>
<proteinExistence type="inferred from homology"/>
<evidence type="ECO:0000256" key="1">
    <source>
        <dbReference type="ARBA" id="ARBA00007894"/>
    </source>
</evidence>
<evidence type="ECO:0000256" key="2">
    <source>
        <dbReference type="ARBA" id="ARBA00022490"/>
    </source>
</evidence>
<dbReference type="PANTHER" id="PTHR43311:SF2">
    <property type="entry name" value="GLUTAMATE--TRNA LIGASE, MITOCHONDRIAL-RELATED"/>
    <property type="match status" value="1"/>
</dbReference>
<protein>
    <recommendedName>
        <fullName evidence="8">Glutamate--tRNA ligase</fullName>
        <ecNumber evidence="8">6.1.1.17</ecNumber>
    </recommendedName>
    <alternativeName>
        <fullName evidence="8">Glutamyl-tRNA synthetase</fullName>
        <shortName evidence="8">GluRS</shortName>
    </alternativeName>
</protein>
<dbReference type="OrthoDB" id="9807503at2"/>
<dbReference type="SUPFAM" id="SSF48163">
    <property type="entry name" value="An anticodon-binding domain of class I aminoacyl-tRNA synthetases"/>
    <property type="match status" value="1"/>
</dbReference>
<dbReference type="Gene3D" id="3.40.50.620">
    <property type="entry name" value="HUPs"/>
    <property type="match status" value="1"/>
</dbReference>
<evidence type="ECO:0000259" key="9">
    <source>
        <dbReference type="Pfam" id="PF00749"/>
    </source>
</evidence>
<dbReference type="EC" id="6.1.1.17" evidence="8"/>
<evidence type="ECO:0000259" key="10">
    <source>
        <dbReference type="Pfam" id="PF19269"/>
    </source>
</evidence>
<dbReference type="GO" id="GO:0006424">
    <property type="term" value="P:glutamyl-tRNA aminoacylation"/>
    <property type="evidence" value="ECO:0007669"/>
    <property type="project" value="UniProtKB-UniRule"/>
</dbReference>
<dbReference type="InterPro" id="IPR008925">
    <property type="entry name" value="aa_tRNA-synth_I_cd-bd_sf"/>
</dbReference>
<feature type="domain" description="Glutamyl/glutaminyl-tRNA synthetase class Ib catalytic" evidence="9">
    <location>
        <begin position="1"/>
        <end position="318"/>
    </location>
</feature>
<name>A0A511RIU6_9DEIN</name>
<comment type="function">
    <text evidence="8">Catalyzes the attachment of glutamate to tRNA(Glu) in a two-step reaction: glutamate is first activated by ATP to form Glu-AMP and then transferred to the acceptor end of tRNA(Glu).</text>
</comment>
<dbReference type="EMBL" id="BJXN01000005">
    <property type="protein sequence ID" value="GEM89565.1"/>
    <property type="molecule type" value="Genomic_DNA"/>
</dbReference>
<dbReference type="PROSITE" id="PS00178">
    <property type="entry name" value="AA_TRNA_LIGASE_I"/>
    <property type="match status" value="1"/>
</dbReference>
<dbReference type="GO" id="GO:0004818">
    <property type="term" value="F:glutamate-tRNA ligase activity"/>
    <property type="evidence" value="ECO:0007669"/>
    <property type="project" value="UniProtKB-UniRule"/>
</dbReference>
<evidence type="ECO:0000313" key="11">
    <source>
        <dbReference type="EMBL" id="GEM89565.1"/>
    </source>
</evidence>
<reference evidence="11 12" key="1">
    <citation type="submission" date="2019-07" db="EMBL/GenBank/DDBJ databases">
        <title>Whole genome shotgun sequence of Oceanithermus desulfurans NBRC 100063.</title>
        <authorList>
            <person name="Hosoyama A."/>
            <person name="Uohara A."/>
            <person name="Ohji S."/>
            <person name="Ichikawa N."/>
        </authorList>
    </citation>
    <scope>NUCLEOTIDE SEQUENCE [LARGE SCALE GENOMIC DNA]</scope>
    <source>
        <strain evidence="11 12">NBRC 100063</strain>
    </source>
</reference>
<dbReference type="InterPro" id="IPR049940">
    <property type="entry name" value="GluQ/Sye"/>
</dbReference>
<organism evidence="11 12">
    <name type="scientific">Oceanithermus desulfurans NBRC 100063</name>
    <dbReference type="NCBI Taxonomy" id="1227550"/>
    <lineage>
        <taxon>Bacteria</taxon>
        <taxon>Thermotogati</taxon>
        <taxon>Deinococcota</taxon>
        <taxon>Deinococci</taxon>
        <taxon>Thermales</taxon>
        <taxon>Thermaceae</taxon>
        <taxon>Oceanithermus</taxon>
    </lineage>
</organism>
<dbReference type="InterPro" id="IPR004527">
    <property type="entry name" value="Glu-tRNA-ligase_bac/mito"/>
</dbReference>
<comment type="caution">
    <text evidence="8">Lacks conserved residue(s) required for the propagation of feature annotation.</text>
</comment>
<dbReference type="Pfam" id="PF00749">
    <property type="entry name" value="tRNA-synt_1c"/>
    <property type="match status" value="1"/>
</dbReference>
<comment type="subunit">
    <text evidence="8">Monomer.</text>
</comment>
<evidence type="ECO:0000256" key="5">
    <source>
        <dbReference type="ARBA" id="ARBA00022840"/>
    </source>
</evidence>
<dbReference type="InterPro" id="IPR001412">
    <property type="entry name" value="aa-tRNA-synth_I_CS"/>
</dbReference>
<feature type="short sequence motif" description="'HIGH' region" evidence="8">
    <location>
        <begin position="8"/>
        <end position="18"/>
    </location>
</feature>
<gene>
    <name evidence="8 11" type="primary">gltX</name>
    <name evidence="11" type="ORF">ODE01S_09990</name>
</gene>
<dbReference type="CDD" id="cd00808">
    <property type="entry name" value="GluRS_core"/>
    <property type="match status" value="1"/>
</dbReference>
<dbReference type="InterPro" id="IPR033910">
    <property type="entry name" value="GluRS_core"/>
</dbReference>
<dbReference type="GO" id="GO:0005829">
    <property type="term" value="C:cytosol"/>
    <property type="evidence" value="ECO:0007669"/>
    <property type="project" value="TreeGrafter"/>
</dbReference>
<dbReference type="AlphaFoldDB" id="A0A511RIU6"/>
<comment type="catalytic activity">
    <reaction evidence="8">
        <text>tRNA(Glu) + L-glutamate + ATP = L-glutamyl-tRNA(Glu) + AMP + diphosphate</text>
        <dbReference type="Rhea" id="RHEA:23540"/>
        <dbReference type="Rhea" id="RHEA-COMP:9663"/>
        <dbReference type="Rhea" id="RHEA-COMP:9680"/>
        <dbReference type="ChEBI" id="CHEBI:29985"/>
        <dbReference type="ChEBI" id="CHEBI:30616"/>
        <dbReference type="ChEBI" id="CHEBI:33019"/>
        <dbReference type="ChEBI" id="CHEBI:78442"/>
        <dbReference type="ChEBI" id="CHEBI:78520"/>
        <dbReference type="ChEBI" id="CHEBI:456215"/>
        <dbReference type="EC" id="6.1.1.17"/>
    </reaction>
</comment>
<dbReference type="SUPFAM" id="SSF52374">
    <property type="entry name" value="Nucleotidylyl transferase"/>
    <property type="match status" value="1"/>
</dbReference>
<evidence type="ECO:0000256" key="8">
    <source>
        <dbReference type="HAMAP-Rule" id="MF_00022"/>
    </source>
</evidence>
<comment type="similarity">
    <text evidence="1 8">Belongs to the class-I aminoacyl-tRNA synthetase family. Glutamate--tRNA ligase type 1 subfamily.</text>
</comment>
<dbReference type="FunFam" id="3.40.50.620:FF:000045">
    <property type="entry name" value="Glutamate--tRNA ligase, mitochondrial"/>
    <property type="match status" value="1"/>
</dbReference>
<dbReference type="InterPro" id="IPR014729">
    <property type="entry name" value="Rossmann-like_a/b/a_fold"/>
</dbReference>
<feature type="domain" description="Aminoacyl-tRNA synthetase class I anticodon-binding" evidence="10">
    <location>
        <begin position="333"/>
        <end position="473"/>
    </location>
</feature>
<feature type="binding site" evidence="8">
    <location>
        <position position="252"/>
    </location>
    <ligand>
        <name>ATP</name>
        <dbReference type="ChEBI" id="CHEBI:30616"/>
    </ligand>
</feature>
<keyword evidence="6 8" id="KW-0648">Protein biosynthesis</keyword>
<dbReference type="GO" id="GO:0005524">
    <property type="term" value="F:ATP binding"/>
    <property type="evidence" value="ECO:0007669"/>
    <property type="project" value="UniProtKB-UniRule"/>
</dbReference>
<keyword evidence="3 8" id="KW-0436">Ligase</keyword>
<dbReference type="NCBIfam" id="TIGR00464">
    <property type="entry name" value="gltX_bact"/>
    <property type="match status" value="1"/>
</dbReference>
<dbReference type="Proteomes" id="UP000321827">
    <property type="component" value="Unassembled WGS sequence"/>
</dbReference>
<evidence type="ECO:0000313" key="12">
    <source>
        <dbReference type="Proteomes" id="UP000321827"/>
    </source>
</evidence>
<feature type="short sequence motif" description="'KMSKS' region" evidence="8">
    <location>
        <begin position="249"/>
        <end position="253"/>
    </location>
</feature>
<dbReference type="Gene3D" id="1.10.10.350">
    <property type="match status" value="1"/>
</dbReference>
<keyword evidence="2 8" id="KW-0963">Cytoplasm</keyword>